<dbReference type="CDD" id="cd00593">
    <property type="entry name" value="RIBOc"/>
    <property type="match status" value="1"/>
</dbReference>
<dbReference type="AlphaFoldDB" id="A0A1E3QSZ0"/>
<evidence type="ECO:0000313" key="2">
    <source>
        <dbReference type="EMBL" id="ODQ80132.1"/>
    </source>
</evidence>
<dbReference type="GO" id="GO:0006396">
    <property type="term" value="P:RNA processing"/>
    <property type="evidence" value="ECO:0007669"/>
    <property type="project" value="InterPro"/>
</dbReference>
<dbReference type="SUPFAM" id="SSF69065">
    <property type="entry name" value="RNase III domain-like"/>
    <property type="match status" value="1"/>
</dbReference>
<accession>A0A1E3QSZ0</accession>
<gene>
    <name evidence="2" type="ORF">BABINDRAFT_161116</name>
</gene>
<dbReference type="GO" id="GO:0005762">
    <property type="term" value="C:mitochondrial large ribosomal subunit"/>
    <property type="evidence" value="ECO:0007669"/>
    <property type="project" value="InterPro"/>
</dbReference>
<dbReference type="InterPro" id="IPR036389">
    <property type="entry name" value="RNase_III_sf"/>
</dbReference>
<reference evidence="3" key="1">
    <citation type="submission" date="2016-05" db="EMBL/GenBank/DDBJ databases">
        <title>Comparative genomics of biotechnologically important yeasts.</title>
        <authorList>
            <consortium name="DOE Joint Genome Institute"/>
            <person name="Riley R."/>
            <person name="Haridas S."/>
            <person name="Wolfe K.H."/>
            <person name="Lopes M.R."/>
            <person name="Hittinger C.T."/>
            <person name="Goker M."/>
            <person name="Salamov A."/>
            <person name="Wisecaver J."/>
            <person name="Long T.M."/>
            <person name="Aerts A.L."/>
            <person name="Barry K."/>
            <person name="Choi C."/>
            <person name="Clum A."/>
            <person name="Coughlan A.Y."/>
            <person name="Deshpande S."/>
            <person name="Douglass A.P."/>
            <person name="Hanson S.J."/>
            <person name="Klenk H.-P."/>
            <person name="Labutti K."/>
            <person name="Lapidus A."/>
            <person name="Lindquist E."/>
            <person name="Lipzen A."/>
            <person name="Meier-Kolthoff J.P."/>
            <person name="Ohm R.A."/>
            <person name="Otillar R.P."/>
            <person name="Pangilinan J."/>
            <person name="Peng Y."/>
            <person name="Rokas A."/>
            <person name="Rosa C.A."/>
            <person name="Scheuner C."/>
            <person name="Sibirny A.A."/>
            <person name="Slot J.C."/>
            <person name="Stielow J.B."/>
            <person name="Sun H."/>
            <person name="Kurtzman C.P."/>
            <person name="Blackwell M."/>
            <person name="Grigoriev I.V."/>
            <person name="Jeffries T.W."/>
        </authorList>
    </citation>
    <scope>NUCLEOTIDE SEQUENCE [LARGE SCALE GENOMIC DNA]</scope>
    <source>
        <strain evidence="3">NRRL Y-12698</strain>
    </source>
</reference>
<dbReference type="PANTHER" id="PTHR28160">
    <property type="entry name" value="54S RIBOSOMAL PROTEIN L15, MITOCHONDRIAL"/>
    <property type="match status" value="1"/>
</dbReference>
<dbReference type="STRING" id="984486.A0A1E3QSZ0"/>
<dbReference type="Gene3D" id="1.10.1520.10">
    <property type="entry name" value="Ribonuclease III domain"/>
    <property type="match status" value="1"/>
</dbReference>
<dbReference type="Proteomes" id="UP000094336">
    <property type="component" value="Unassembled WGS sequence"/>
</dbReference>
<evidence type="ECO:0000313" key="3">
    <source>
        <dbReference type="Proteomes" id="UP000094336"/>
    </source>
</evidence>
<dbReference type="InterPro" id="IPR040030">
    <property type="entry name" value="Ribosomal_mL57"/>
</dbReference>
<dbReference type="GO" id="GO:0032543">
    <property type="term" value="P:mitochondrial translation"/>
    <property type="evidence" value="ECO:0007669"/>
    <property type="project" value="InterPro"/>
</dbReference>
<dbReference type="GO" id="GO:0004525">
    <property type="term" value="F:ribonuclease III activity"/>
    <property type="evidence" value="ECO:0007669"/>
    <property type="project" value="InterPro"/>
</dbReference>
<proteinExistence type="predicted"/>
<dbReference type="OrthoDB" id="2281895at2759"/>
<dbReference type="GO" id="GO:0003735">
    <property type="term" value="F:structural constituent of ribosome"/>
    <property type="evidence" value="ECO:0007669"/>
    <property type="project" value="InterPro"/>
</dbReference>
<dbReference type="InterPro" id="IPR000999">
    <property type="entry name" value="RNase_III_dom"/>
</dbReference>
<evidence type="ECO:0000259" key="1">
    <source>
        <dbReference type="Pfam" id="PF14622"/>
    </source>
</evidence>
<name>A0A1E3QSZ0_9ASCO</name>
<dbReference type="PANTHER" id="PTHR28160:SF1">
    <property type="entry name" value="LARGE RIBOSOMAL SUBUNIT PROTEIN ML57"/>
    <property type="match status" value="1"/>
</dbReference>
<feature type="domain" description="RNase III" evidence="1">
    <location>
        <begin position="70"/>
        <end position="206"/>
    </location>
</feature>
<keyword evidence="3" id="KW-1185">Reference proteome</keyword>
<sequence length="230" mass="25251">MNTRAMFALQNVRVAPTLTRTLVHLHSGKRVAGLKRNPSEYLKVGGYEYGVQAENLQFVKAFLAPYALPDEVVLQVLTHKSFAHGNKPYNDKLAYIGSRFLNNFLSIREASTSSTNAHAVNGLNFDVLGSPIDKSLASPATRYLFAKAHNLNKVLFWAARDATIDNPHRSGEVKITNDVVCALVGAVLLQKGEAVAQTFIQEKYLTGEHSLLAYGSKCVAALLKHQELQS</sequence>
<protein>
    <recommendedName>
        <fullName evidence="1">RNase III domain-containing protein</fullName>
    </recommendedName>
</protein>
<dbReference type="GeneID" id="30146512"/>
<dbReference type="Pfam" id="PF14622">
    <property type="entry name" value="Ribonucleas_3_3"/>
    <property type="match status" value="1"/>
</dbReference>
<dbReference type="RefSeq" id="XP_018985460.1">
    <property type="nucleotide sequence ID" value="XM_019128659.1"/>
</dbReference>
<organism evidence="2 3">
    <name type="scientific">Babjeviella inositovora NRRL Y-12698</name>
    <dbReference type="NCBI Taxonomy" id="984486"/>
    <lineage>
        <taxon>Eukaryota</taxon>
        <taxon>Fungi</taxon>
        <taxon>Dikarya</taxon>
        <taxon>Ascomycota</taxon>
        <taxon>Saccharomycotina</taxon>
        <taxon>Pichiomycetes</taxon>
        <taxon>Serinales incertae sedis</taxon>
        <taxon>Babjeviella</taxon>
    </lineage>
</organism>
<dbReference type="EMBL" id="KV454430">
    <property type="protein sequence ID" value="ODQ80132.1"/>
    <property type="molecule type" value="Genomic_DNA"/>
</dbReference>